<dbReference type="InterPro" id="IPR043429">
    <property type="entry name" value="ArtM/GltK/GlnP/TcyL/YhdX-like"/>
</dbReference>
<keyword evidence="3 7" id="KW-0812">Transmembrane</keyword>
<dbReference type="GO" id="GO:0005886">
    <property type="term" value="C:plasma membrane"/>
    <property type="evidence" value="ECO:0007669"/>
    <property type="project" value="UniProtKB-SubCell"/>
</dbReference>
<dbReference type="AlphaFoldDB" id="A0A8J6NI03"/>
<accession>A0A8J6NI03</accession>
<dbReference type="PANTHER" id="PTHR30614:SF37">
    <property type="entry name" value="AMINO-ACID ABC TRANSPORTER PERMEASE PROTEIN YHDX-RELATED"/>
    <property type="match status" value="1"/>
</dbReference>
<feature type="transmembrane region" description="Helical" evidence="7">
    <location>
        <begin position="88"/>
        <end position="109"/>
    </location>
</feature>
<dbReference type="PANTHER" id="PTHR30614">
    <property type="entry name" value="MEMBRANE COMPONENT OF AMINO ACID ABC TRANSPORTER"/>
    <property type="match status" value="1"/>
</dbReference>
<dbReference type="GO" id="GO:0055085">
    <property type="term" value="P:transmembrane transport"/>
    <property type="evidence" value="ECO:0007669"/>
    <property type="project" value="InterPro"/>
</dbReference>
<proteinExistence type="inferred from homology"/>
<feature type="transmembrane region" description="Helical" evidence="7">
    <location>
        <begin position="44"/>
        <end position="68"/>
    </location>
</feature>
<reference evidence="9 10" key="1">
    <citation type="submission" date="2020-08" db="EMBL/GenBank/DDBJ databases">
        <title>Bridging the membrane lipid divide: bacteria of the FCB group superphylum have the potential to synthesize archaeal ether lipids.</title>
        <authorList>
            <person name="Villanueva L."/>
            <person name="Von Meijenfeldt F.A.B."/>
            <person name="Westbye A.B."/>
            <person name="Yadav S."/>
            <person name="Hopmans E.C."/>
            <person name="Dutilh B.E."/>
            <person name="Sinninghe Damste J.S."/>
        </authorList>
    </citation>
    <scope>NUCLEOTIDE SEQUENCE [LARGE SCALE GENOMIC DNA]</scope>
    <source>
        <strain evidence="9">NIOZ-UU36</strain>
    </source>
</reference>
<keyword evidence="4" id="KW-0029">Amino-acid transport</keyword>
<dbReference type="SUPFAM" id="SSF161098">
    <property type="entry name" value="MetI-like"/>
    <property type="match status" value="1"/>
</dbReference>
<dbReference type="Gene3D" id="1.10.3720.10">
    <property type="entry name" value="MetI-like"/>
    <property type="match status" value="1"/>
</dbReference>
<feature type="transmembrane region" description="Helical" evidence="7">
    <location>
        <begin position="6"/>
        <end position="24"/>
    </location>
</feature>
<evidence type="ECO:0000313" key="10">
    <source>
        <dbReference type="Proteomes" id="UP000614469"/>
    </source>
</evidence>
<evidence type="ECO:0000256" key="5">
    <source>
        <dbReference type="ARBA" id="ARBA00022989"/>
    </source>
</evidence>
<evidence type="ECO:0000256" key="7">
    <source>
        <dbReference type="RuleBase" id="RU363032"/>
    </source>
</evidence>
<evidence type="ECO:0000256" key="4">
    <source>
        <dbReference type="ARBA" id="ARBA00022970"/>
    </source>
</evidence>
<feature type="transmembrane region" description="Helical" evidence="7">
    <location>
        <begin position="355"/>
        <end position="380"/>
    </location>
</feature>
<dbReference type="GO" id="GO:0006865">
    <property type="term" value="P:amino acid transport"/>
    <property type="evidence" value="ECO:0007669"/>
    <property type="project" value="UniProtKB-KW"/>
</dbReference>
<dbReference type="Pfam" id="PF00528">
    <property type="entry name" value="BPD_transp_1"/>
    <property type="match status" value="1"/>
</dbReference>
<comment type="caution">
    <text evidence="9">The sequence shown here is derived from an EMBL/GenBank/DDBJ whole genome shotgun (WGS) entry which is preliminary data.</text>
</comment>
<evidence type="ECO:0000259" key="8">
    <source>
        <dbReference type="PROSITE" id="PS50928"/>
    </source>
</evidence>
<comment type="similarity">
    <text evidence="2">Belongs to the binding-protein-dependent transport system permease family. HisMQ subfamily.</text>
</comment>
<dbReference type="PROSITE" id="PS50928">
    <property type="entry name" value="ABC_TM1"/>
    <property type="match status" value="1"/>
</dbReference>
<gene>
    <name evidence="9" type="ORF">H8E29_03665</name>
</gene>
<feature type="domain" description="ABC transmembrane type-1" evidence="8">
    <location>
        <begin position="1"/>
        <end position="373"/>
    </location>
</feature>
<dbReference type="EMBL" id="JACNJN010000060">
    <property type="protein sequence ID" value="MBC8334340.1"/>
    <property type="molecule type" value="Genomic_DNA"/>
</dbReference>
<dbReference type="Proteomes" id="UP000614469">
    <property type="component" value="Unassembled WGS sequence"/>
</dbReference>
<evidence type="ECO:0000256" key="6">
    <source>
        <dbReference type="ARBA" id="ARBA00023136"/>
    </source>
</evidence>
<dbReference type="InterPro" id="IPR035906">
    <property type="entry name" value="MetI-like_sf"/>
</dbReference>
<sequence length="389" mass="42441">MRNTPLLIQIVFIYFGVVLALPALKEAIQPMGLPIFLSERGLNLPKLIFTSSASIWIAFLILGIIQFQVLWTSLGRREERTGQASNRVALGIISLVIVASIGWFTASAVSDTQGMLVTKGSRILDVGDLVKFTLRRAKVNHIDDIAALPEEEISAAAFQVCVLEDSSSEANLTRHLRGLKIPYNIHRTDRPDQATAKFADGTCEAFAASKSILAAERATLENLTGNIIISIKESPLVWSLPVLEGLNMVGGSKVRPEFTALLMALVLFYGGSIAEIVRAGILSVSKGQSEAARALGLSEGQRLQLVVMPQALRVIIPPLIGEFLSLSKDTSLGFAIGFPDMYAVSYTTMNQSGRVLQLFVLMMLVYMTISIVFSGVLNWYNERAKLVER</sequence>
<protein>
    <submittedName>
        <fullName evidence="9">ABC transporter permease subunit</fullName>
    </submittedName>
</protein>
<keyword evidence="7" id="KW-0813">Transport</keyword>
<keyword evidence="6 7" id="KW-0472">Membrane</keyword>
<evidence type="ECO:0000313" key="9">
    <source>
        <dbReference type="EMBL" id="MBC8334340.1"/>
    </source>
</evidence>
<comment type="subcellular location">
    <subcellularLocation>
        <location evidence="7">Cell membrane</location>
        <topology evidence="7">Multi-pass membrane protein</topology>
    </subcellularLocation>
    <subcellularLocation>
        <location evidence="1">Membrane</location>
        <topology evidence="1">Multi-pass membrane protein</topology>
    </subcellularLocation>
</comment>
<evidence type="ECO:0000256" key="3">
    <source>
        <dbReference type="ARBA" id="ARBA00022692"/>
    </source>
</evidence>
<organism evidence="9 10">
    <name type="scientific">Candidatus Desulfolinea nitratireducens</name>
    <dbReference type="NCBI Taxonomy" id="2841698"/>
    <lineage>
        <taxon>Bacteria</taxon>
        <taxon>Bacillati</taxon>
        <taxon>Chloroflexota</taxon>
        <taxon>Anaerolineae</taxon>
        <taxon>Anaerolineales</taxon>
        <taxon>Anaerolineales incertae sedis</taxon>
        <taxon>Candidatus Desulfolinea</taxon>
    </lineage>
</organism>
<dbReference type="SUPFAM" id="SSF53850">
    <property type="entry name" value="Periplasmic binding protein-like II"/>
    <property type="match status" value="1"/>
</dbReference>
<dbReference type="InterPro" id="IPR000515">
    <property type="entry name" value="MetI-like"/>
</dbReference>
<keyword evidence="5 7" id="KW-1133">Transmembrane helix</keyword>
<name>A0A8J6NI03_9CHLR</name>
<dbReference type="CDD" id="cd06261">
    <property type="entry name" value="TM_PBP2"/>
    <property type="match status" value="1"/>
</dbReference>
<evidence type="ECO:0000256" key="2">
    <source>
        <dbReference type="ARBA" id="ARBA00010072"/>
    </source>
</evidence>
<evidence type="ECO:0000256" key="1">
    <source>
        <dbReference type="ARBA" id="ARBA00004141"/>
    </source>
</evidence>